<dbReference type="AlphaFoldDB" id="A0AAD1XEQ4"/>
<feature type="compositionally biased region" description="Polar residues" evidence="1">
    <location>
        <begin position="144"/>
        <end position="165"/>
    </location>
</feature>
<dbReference type="Proteomes" id="UP001295684">
    <property type="component" value="Unassembled WGS sequence"/>
</dbReference>
<keyword evidence="3" id="KW-1185">Reference proteome</keyword>
<organism evidence="2 3">
    <name type="scientific">Euplotes crassus</name>
    <dbReference type="NCBI Taxonomy" id="5936"/>
    <lineage>
        <taxon>Eukaryota</taxon>
        <taxon>Sar</taxon>
        <taxon>Alveolata</taxon>
        <taxon>Ciliophora</taxon>
        <taxon>Intramacronucleata</taxon>
        <taxon>Spirotrichea</taxon>
        <taxon>Hypotrichia</taxon>
        <taxon>Euplotida</taxon>
        <taxon>Euplotidae</taxon>
        <taxon>Moneuplotes</taxon>
    </lineage>
</organism>
<reference evidence="2" key="1">
    <citation type="submission" date="2023-07" db="EMBL/GenBank/DDBJ databases">
        <authorList>
            <consortium name="AG Swart"/>
            <person name="Singh M."/>
            <person name="Singh A."/>
            <person name="Seah K."/>
            <person name="Emmerich C."/>
        </authorList>
    </citation>
    <scope>NUCLEOTIDE SEQUENCE</scope>
    <source>
        <strain evidence="2">DP1</strain>
    </source>
</reference>
<feature type="region of interest" description="Disordered" evidence="1">
    <location>
        <begin position="302"/>
        <end position="326"/>
    </location>
</feature>
<evidence type="ECO:0000313" key="3">
    <source>
        <dbReference type="Proteomes" id="UP001295684"/>
    </source>
</evidence>
<evidence type="ECO:0000256" key="1">
    <source>
        <dbReference type="SAM" id="MobiDB-lite"/>
    </source>
</evidence>
<gene>
    <name evidence="2" type="ORF">ECRASSUSDP1_LOCUS9415</name>
</gene>
<accession>A0AAD1XEQ4</accession>
<name>A0AAD1XEQ4_EUPCR</name>
<dbReference type="EMBL" id="CAMPGE010009255">
    <property type="protein sequence ID" value="CAI2368126.1"/>
    <property type="molecule type" value="Genomic_DNA"/>
</dbReference>
<proteinExistence type="predicted"/>
<protein>
    <submittedName>
        <fullName evidence="2">Uncharacterized protein</fullName>
    </submittedName>
</protein>
<comment type="caution">
    <text evidence="2">The sequence shown here is derived from an EMBL/GenBank/DDBJ whole genome shotgun (WGS) entry which is preliminary data.</text>
</comment>
<feature type="region of interest" description="Disordered" evidence="1">
    <location>
        <begin position="140"/>
        <end position="165"/>
    </location>
</feature>
<feature type="region of interest" description="Disordered" evidence="1">
    <location>
        <begin position="268"/>
        <end position="289"/>
    </location>
</feature>
<feature type="region of interest" description="Disordered" evidence="1">
    <location>
        <begin position="208"/>
        <end position="231"/>
    </location>
</feature>
<evidence type="ECO:0000313" key="2">
    <source>
        <dbReference type="EMBL" id="CAI2368126.1"/>
    </source>
</evidence>
<sequence length="348" mass="40306">MNSRETIFSKYQFCSFKPNSTLEDKRFIARLSLLHNQTQDIETLPSCKDGIKQLSSFVDKRIEGGALKSNLTLLGIPSNVDHEFALKDLSSQTKRERKHPKVLLPLKNKREIKAFSVESKLRIKNCRKIRALSQGHSLWDDRSTNYPKSTSQNPSFKQWTQDTSDPLQPSIRNFEPTLLAMNGHSTLRKNLPRGDTLKQDFFENKALGNHKQFSSARKPAPSQRRDLKNHLTKKRFDFIKPHNISKKFDVKNLPLTIRKPCFGNIPSYDTRKCTPKQSQKKSSQNESNSFLNKLEESLNQRQAEYELPRFREDKKQKGSRESEHVIPESSDLCYLTFYPLSHKARVGQ</sequence>